<feature type="domain" description="Mannose-1-phosphate guanyltransferase C-terminal" evidence="2">
    <location>
        <begin position="203"/>
        <end position="279"/>
    </location>
</feature>
<keyword evidence="1" id="KW-0812">Transmembrane</keyword>
<dbReference type="GO" id="GO:0016779">
    <property type="term" value="F:nucleotidyltransferase activity"/>
    <property type="evidence" value="ECO:0007669"/>
    <property type="project" value="UniProtKB-KW"/>
</dbReference>
<dbReference type="AlphaFoldDB" id="A0A2Z5FTV7"/>
<dbReference type="InterPro" id="IPR056729">
    <property type="entry name" value="GMPPB_C"/>
</dbReference>
<organism evidence="3 4">
    <name type="scientific">Acidisarcina polymorpha</name>
    <dbReference type="NCBI Taxonomy" id="2211140"/>
    <lineage>
        <taxon>Bacteria</taxon>
        <taxon>Pseudomonadati</taxon>
        <taxon>Acidobacteriota</taxon>
        <taxon>Terriglobia</taxon>
        <taxon>Terriglobales</taxon>
        <taxon>Acidobacteriaceae</taxon>
        <taxon>Acidisarcina</taxon>
    </lineage>
</organism>
<dbReference type="Gene3D" id="3.90.550.10">
    <property type="entry name" value="Spore Coat Polysaccharide Biosynthesis Protein SpsA, Chain A"/>
    <property type="match status" value="1"/>
</dbReference>
<dbReference type="Gene3D" id="2.160.10.10">
    <property type="entry name" value="Hexapeptide repeat proteins"/>
    <property type="match status" value="1"/>
</dbReference>
<dbReference type="InterPro" id="IPR029044">
    <property type="entry name" value="Nucleotide-diphossugar_trans"/>
</dbReference>
<proteinExistence type="predicted"/>
<accession>A0A2Z5FTV7</accession>
<feature type="transmembrane region" description="Helical" evidence="1">
    <location>
        <begin position="312"/>
        <end position="338"/>
    </location>
</feature>
<keyword evidence="4" id="KW-1185">Reference proteome</keyword>
<dbReference type="InterPro" id="IPR050486">
    <property type="entry name" value="Mannose-1P_guanyltransferase"/>
</dbReference>
<dbReference type="EMBL" id="CP030840">
    <property type="protein sequence ID" value="AXC10132.1"/>
    <property type="molecule type" value="Genomic_DNA"/>
</dbReference>
<dbReference type="PANTHER" id="PTHR22572">
    <property type="entry name" value="SUGAR-1-PHOSPHATE GUANYL TRANSFERASE"/>
    <property type="match status" value="1"/>
</dbReference>
<dbReference type="KEGG" id="abas:ACPOL_0771"/>
<dbReference type="RefSeq" id="WP_114205830.1">
    <property type="nucleotide sequence ID" value="NZ_CP030840.1"/>
</dbReference>
<dbReference type="Pfam" id="PF25087">
    <property type="entry name" value="GMPPB_C"/>
    <property type="match status" value="1"/>
</dbReference>
<dbReference type="Proteomes" id="UP000253606">
    <property type="component" value="Chromosome"/>
</dbReference>
<name>A0A2Z5FTV7_9BACT</name>
<dbReference type="SUPFAM" id="SSF53448">
    <property type="entry name" value="Nucleotide-diphospho-sugar transferases"/>
    <property type="match status" value="1"/>
</dbReference>
<keyword evidence="1" id="KW-0472">Membrane</keyword>
<sequence length="501" mass="55204">MIAIIVAADHSAETTHLDDHIPLPLFLLGDRPILHHVVDYLKSLGIRRCEFVLGHLPEKIEAYLGDGTRWGLTFGFHLLPSTSKTMSLVELIASGLDDEIILARGDTLPQIQLPSPAAPTIFLTEGGAWTGWAVLPKSSRLFAALVSQTEDKSKRPGATFKEVVVSRELDFRTGTRLLESQHDLLTGAFRASGIDSPQTKPGIWIARNASVHPSAILEPPVYVGSNCKIGMGAHIGPSAVLGDACIVDERSSVSHTLVAPGTYIGQGLELDHLIINGNRLVNTKLDTTLLISDSFLISGLKQKKKKLWLHHLLSKAGAAACLILLFPLAVVTLLILLVSGRGKFVREHAIKIPAEDDRRLWKEYRYLSIRLCDPASDWWTQFVAEVWLGLLSVVKGDLFLVGLKPRSRREVERLPSDWRSLYLDSKAGLITEASVMFGKTPTEDELHSADAYYAAVGSVRHDLKLLRLYLRRLLAFGVSELEVDDVNSLTHESALENVVER</sequence>
<evidence type="ECO:0000313" key="4">
    <source>
        <dbReference type="Proteomes" id="UP000253606"/>
    </source>
</evidence>
<gene>
    <name evidence="3" type="ORF">ACPOL_0771</name>
</gene>
<evidence type="ECO:0000259" key="2">
    <source>
        <dbReference type="Pfam" id="PF25087"/>
    </source>
</evidence>
<dbReference type="InterPro" id="IPR011004">
    <property type="entry name" value="Trimer_LpxA-like_sf"/>
</dbReference>
<dbReference type="OrthoDB" id="285216at2"/>
<dbReference type="SUPFAM" id="SSF51161">
    <property type="entry name" value="Trimeric LpxA-like enzymes"/>
    <property type="match status" value="1"/>
</dbReference>
<keyword evidence="3" id="KW-0548">Nucleotidyltransferase</keyword>
<evidence type="ECO:0000256" key="1">
    <source>
        <dbReference type="SAM" id="Phobius"/>
    </source>
</evidence>
<evidence type="ECO:0000313" key="3">
    <source>
        <dbReference type="EMBL" id="AXC10132.1"/>
    </source>
</evidence>
<protein>
    <submittedName>
        <fullName evidence="3">Mannose-1-phosphate guanylyltransferase</fullName>
    </submittedName>
</protein>
<reference evidence="3 4" key="1">
    <citation type="journal article" date="2018" name="Front. Microbiol.">
        <title>Hydrolytic Capabilities as a Key to Environmental Success: Chitinolytic and Cellulolytic Acidobacteria From Acidic Sub-arctic Soils and Boreal Peatlands.</title>
        <authorList>
            <person name="Belova S.E."/>
            <person name="Ravin N.V."/>
            <person name="Pankratov T.A."/>
            <person name="Rakitin A.L."/>
            <person name="Ivanova A.A."/>
            <person name="Beletsky A.V."/>
            <person name="Mardanov A.V."/>
            <person name="Sinninghe Damste J.S."/>
            <person name="Dedysh S.N."/>
        </authorList>
    </citation>
    <scope>NUCLEOTIDE SEQUENCE [LARGE SCALE GENOMIC DNA]</scope>
    <source>
        <strain evidence="3 4">SBC82</strain>
    </source>
</reference>
<keyword evidence="3" id="KW-0808">Transferase</keyword>
<keyword evidence="1" id="KW-1133">Transmembrane helix</keyword>